<dbReference type="EMBL" id="JACGWO010000004">
    <property type="protein sequence ID" value="KAK4428623.1"/>
    <property type="molecule type" value="Genomic_DNA"/>
</dbReference>
<keyword evidence="3" id="KW-1185">Reference proteome</keyword>
<feature type="compositionally biased region" description="Polar residues" evidence="1">
    <location>
        <begin position="21"/>
        <end position="30"/>
    </location>
</feature>
<gene>
    <name evidence="2" type="ORF">Salat_1162100</name>
</gene>
<protein>
    <submittedName>
        <fullName evidence="2">Uncharacterized protein</fullName>
    </submittedName>
</protein>
<organism evidence="2 3">
    <name type="scientific">Sesamum alatum</name>
    <dbReference type="NCBI Taxonomy" id="300844"/>
    <lineage>
        <taxon>Eukaryota</taxon>
        <taxon>Viridiplantae</taxon>
        <taxon>Streptophyta</taxon>
        <taxon>Embryophyta</taxon>
        <taxon>Tracheophyta</taxon>
        <taxon>Spermatophyta</taxon>
        <taxon>Magnoliopsida</taxon>
        <taxon>eudicotyledons</taxon>
        <taxon>Gunneridae</taxon>
        <taxon>Pentapetalae</taxon>
        <taxon>asterids</taxon>
        <taxon>lamiids</taxon>
        <taxon>Lamiales</taxon>
        <taxon>Pedaliaceae</taxon>
        <taxon>Sesamum</taxon>
    </lineage>
</organism>
<evidence type="ECO:0000256" key="1">
    <source>
        <dbReference type="SAM" id="MobiDB-lite"/>
    </source>
</evidence>
<reference evidence="2" key="1">
    <citation type="submission" date="2020-06" db="EMBL/GenBank/DDBJ databases">
        <authorList>
            <person name="Li T."/>
            <person name="Hu X."/>
            <person name="Zhang T."/>
            <person name="Song X."/>
            <person name="Zhang H."/>
            <person name="Dai N."/>
            <person name="Sheng W."/>
            <person name="Hou X."/>
            <person name="Wei L."/>
        </authorList>
    </citation>
    <scope>NUCLEOTIDE SEQUENCE</scope>
    <source>
        <strain evidence="2">3651</strain>
        <tissue evidence="2">Leaf</tissue>
    </source>
</reference>
<evidence type="ECO:0000313" key="2">
    <source>
        <dbReference type="EMBL" id="KAK4428623.1"/>
    </source>
</evidence>
<evidence type="ECO:0000313" key="3">
    <source>
        <dbReference type="Proteomes" id="UP001293254"/>
    </source>
</evidence>
<accession>A0AAE1YFI5</accession>
<feature type="compositionally biased region" description="Basic residues" evidence="1">
    <location>
        <begin position="96"/>
        <end position="125"/>
    </location>
</feature>
<reference evidence="2" key="2">
    <citation type="journal article" date="2024" name="Plant">
        <title>Genomic evolution and insights into agronomic trait innovations of Sesamum species.</title>
        <authorList>
            <person name="Miao H."/>
            <person name="Wang L."/>
            <person name="Qu L."/>
            <person name="Liu H."/>
            <person name="Sun Y."/>
            <person name="Le M."/>
            <person name="Wang Q."/>
            <person name="Wei S."/>
            <person name="Zheng Y."/>
            <person name="Lin W."/>
            <person name="Duan Y."/>
            <person name="Cao H."/>
            <person name="Xiong S."/>
            <person name="Wang X."/>
            <person name="Wei L."/>
            <person name="Li C."/>
            <person name="Ma Q."/>
            <person name="Ju M."/>
            <person name="Zhao R."/>
            <person name="Li G."/>
            <person name="Mu C."/>
            <person name="Tian Q."/>
            <person name="Mei H."/>
            <person name="Zhang T."/>
            <person name="Gao T."/>
            <person name="Zhang H."/>
        </authorList>
    </citation>
    <scope>NUCLEOTIDE SEQUENCE</scope>
    <source>
        <strain evidence="2">3651</strain>
    </source>
</reference>
<sequence length="172" mass="18629">MQARIANRLRSKKGTLPLSIAPQTDSSQPEASSLLSAGGLSLGNLVYSSAPNDPALTISPSPIAEQAPPFAIGIASGDIEAKSKGKEVVEGPSEPKKHKRRHHKSSRSNKSSKRSKSRSEKRKAKQAAEKAKEVENLKLVQELTEWWKGACEELRTPKCVSAEMEGEKLVPH</sequence>
<comment type="caution">
    <text evidence="2">The sequence shown here is derived from an EMBL/GenBank/DDBJ whole genome shotgun (WGS) entry which is preliminary data.</text>
</comment>
<dbReference type="Proteomes" id="UP001293254">
    <property type="component" value="Unassembled WGS sequence"/>
</dbReference>
<name>A0AAE1YFI5_9LAMI</name>
<dbReference type="AlphaFoldDB" id="A0AAE1YFI5"/>
<proteinExistence type="predicted"/>
<feature type="region of interest" description="Disordered" evidence="1">
    <location>
        <begin position="1"/>
        <end position="35"/>
    </location>
</feature>
<feature type="region of interest" description="Disordered" evidence="1">
    <location>
        <begin position="82"/>
        <end position="133"/>
    </location>
</feature>
<feature type="compositionally biased region" description="Basic and acidic residues" evidence="1">
    <location>
        <begin position="82"/>
        <end position="95"/>
    </location>
</feature>